<dbReference type="GO" id="GO:0003958">
    <property type="term" value="F:NADPH-hemoprotein reductase activity"/>
    <property type="evidence" value="ECO:0007669"/>
    <property type="project" value="UniProtKB-UniRule"/>
</dbReference>
<evidence type="ECO:0000256" key="4">
    <source>
        <dbReference type="ARBA" id="ARBA00022630"/>
    </source>
</evidence>
<dbReference type="EC" id="1.14.14.1" evidence="13"/>
<evidence type="ECO:0000256" key="14">
    <source>
        <dbReference type="PIRSR" id="PIRSR000209-1"/>
    </source>
</evidence>
<dbReference type="SUPFAM" id="SSF63380">
    <property type="entry name" value="Riboflavin synthase domain-like"/>
    <property type="match status" value="1"/>
</dbReference>
<dbReference type="PRINTS" id="PR00371">
    <property type="entry name" value="FPNCR"/>
</dbReference>
<dbReference type="CDD" id="cd11068">
    <property type="entry name" value="CYP120A1"/>
    <property type="match status" value="1"/>
</dbReference>
<dbReference type="InterPro" id="IPR017972">
    <property type="entry name" value="Cyt_P450_CS"/>
</dbReference>
<evidence type="ECO:0000256" key="6">
    <source>
        <dbReference type="ARBA" id="ARBA00022723"/>
    </source>
</evidence>
<reference evidence="17 18" key="2">
    <citation type="journal article" date="2010" name="Stand. Genomic Sci.">
        <title>Complete genome sequence of Nakamurella multipartita type strain (Y-104).</title>
        <authorList>
            <person name="Tice H."/>
            <person name="Mayilraj S."/>
            <person name="Sims D."/>
            <person name="Lapidus A."/>
            <person name="Nolan M."/>
            <person name="Lucas S."/>
            <person name="Glavina Del Rio T."/>
            <person name="Copeland A."/>
            <person name="Cheng J.F."/>
            <person name="Meincke L."/>
            <person name="Bruce D."/>
            <person name="Goodwin L."/>
            <person name="Pitluck S."/>
            <person name="Ivanova N."/>
            <person name="Mavromatis K."/>
            <person name="Ovchinnikova G."/>
            <person name="Pati A."/>
            <person name="Chen A."/>
            <person name="Palaniappan K."/>
            <person name="Land M."/>
            <person name="Hauser L."/>
            <person name="Chang Y.J."/>
            <person name="Jeffries C.D."/>
            <person name="Detter J.C."/>
            <person name="Brettin T."/>
            <person name="Rohde M."/>
            <person name="Goker M."/>
            <person name="Bristow J."/>
            <person name="Eisen J.A."/>
            <person name="Markowitz V."/>
            <person name="Hugenholtz P."/>
            <person name="Kyrpides N.C."/>
            <person name="Klenk H.P."/>
            <person name="Chen F."/>
        </authorList>
    </citation>
    <scope>NUCLEOTIDE SEQUENCE [LARGE SCALE GENOMIC DNA]</scope>
    <source>
        <strain evidence="18">ATCC 700099 / DSM 44233 / CIP 104796 / JCM 9543 / NBRC 105858 / Y-104</strain>
    </source>
</reference>
<gene>
    <name evidence="17" type="ordered locus">Namu_5109</name>
</gene>
<comment type="cofactor">
    <cofactor evidence="13">
        <name>FAD</name>
        <dbReference type="ChEBI" id="CHEBI:57692"/>
    </cofactor>
    <cofactor evidence="13">
        <name>FMN</name>
        <dbReference type="ChEBI" id="CHEBI:58210"/>
    </cofactor>
</comment>
<keyword evidence="9 13" id="KW-0560">Oxidoreductase</keyword>
<dbReference type="InterPro" id="IPR001433">
    <property type="entry name" value="OxRdtase_FAD/NAD-bd"/>
</dbReference>
<dbReference type="PROSITE" id="PS51384">
    <property type="entry name" value="FAD_FR"/>
    <property type="match status" value="1"/>
</dbReference>
<keyword evidence="7 13" id="KW-0274">FAD</keyword>
<dbReference type="eggNOG" id="COG2124">
    <property type="taxonomic scope" value="Bacteria"/>
</dbReference>
<dbReference type="OrthoDB" id="5290182at2"/>
<dbReference type="GO" id="GO:0070330">
    <property type="term" value="F:aromatase activity"/>
    <property type="evidence" value="ECO:0007669"/>
    <property type="project" value="UniProtKB-UniRule"/>
</dbReference>
<dbReference type="InterPro" id="IPR029039">
    <property type="entry name" value="Flavoprotein-like_sf"/>
</dbReference>
<sequence length="1071" mass="116155">MTAPISVDQLPGPHGVPILGNLLDLNNPHPIDTLMDWARQYGPIYKLTVPGTTRIVVSGADLMPDICDDERFDKQLGPGLVAARGTGTPGLFLSETSDPLWRRAHNILMAPFSQSSMRGYLPRMVDIAGQLMDKWSRLNPDDEVNVPADMTALTLDTIALCGFGYRFNSLYRDTPHPFVAAMVRNLLEAQKEAKELPLQRKLRVQARRQAREDSEFQINLVKGLIEDRRRQGDAADNTDLLGRMLTGVDKSSGEGLPDDNIIAQCMTFLVAGHETTSGLLSFAINYLMKSPQYIDQARVQIDEVLGDTAEPTYEQVHQLTFVRQILDESLRLWPTAPMFTRAARTDTVIGGKYLAPKDVGISVLLPMLHRDPSVWGPDAEDFNPHHFDPERFAAVPPLAYRPFGTGLRACIGRQFALQEATLVLGMLLQRFDIIDHRNYQLHTRATLTVKPEDMWIRLRPREGFAGVARAQAAVTGAADEGPAEADASAVATAHGTPLLVLFGSNLGTAEGIANRLGREGADRGYAVTVAALDDHGPDLPAEGAVLVVSASYNGEAPENAAAFVDKLRSRAVPDGAYAGVRFTVFGCGDTDWAATYQAVPILLDAELERLGGTRIHPRGAGDAQADFDGQYRAWHADLWADLAAGLGLSERQAQVTAAGPRLTIATVNRQLTNPVVVSYDATPTLVTRNVELTATGAAGVRSTRHVEVALPAGLSYRAGDHLGVLPRNNQAQIRRVMRRFGLDMGTYVTITANSGTHTHLPVDEPSPLLGVLGACVELQATATRADLEVLAEHTDDPAQQAALRALTDDETYRTQVREPNLSVLDLLERYPACALPFPVFLDLLPALAPRYYSISSSPLASPDTVCVTEGVLAEPARSGAGRFEGVCSTYLASMDAGSTVFVFTREPTIPFRPPADPSVPMIMVGAGTGLAPFRGFLQERAAQGADGAALAPSLLFFGCRTRDDRLYEQELADFATSASVQTYTAFSREPGQQRRYAQHEMLAHADEIWSLLEAGGVVYVCGNARTLAPGVRAALTQIAADKLGLGGAAAEDWLTDLRRQHRYLEDIWGAR</sequence>
<dbReference type="FunFam" id="1.10.630.10:FF:000040">
    <property type="entry name" value="Bifunctional cytochrome P450/NADPH--P450 reductase"/>
    <property type="match status" value="1"/>
</dbReference>
<evidence type="ECO:0000256" key="3">
    <source>
        <dbReference type="ARBA" id="ARBA00022617"/>
    </source>
</evidence>
<dbReference type="InterPro" id="IPR001709">
    <property type="entry name" value="Flavoprot_Pyr_Nucl_cyt_Rdtase"/>
</dbReference>
<keyword evidence="13" id="KW-0249">Electron transport</keyword>
<comment type="catalytic activity">
    <reaction evidence="13">
        <text>an organic molecule + reduced [NADPH--hemoprotein reductase] + O2 = an alcohol + oxidized [NADPH--hemoprotein reductase] + H2O + H(+)</text>
        <dbReference type="Rhea" id="RHEA:17149"/>
        <dbReference type="Rhea" id="RHEA-COMP:11964"/>
        <dbReference type="Rhea" id="RHEA-COMP:11965"/>
        <dbReference type="ChEBI" id="CHEBI:15377"/>
        <dbReference type="ChEBI" id="CHEBI:15378"/>
        <dbReference type="ChEBI" id="CHEBI:15379"/>
        <dbReference type="ChEBI" id="CHEBI:30879"/>
        <dbReference type="ChEBI" id="CHEBI:57618"/>
        <dbReference type="ChEBI" id="CHEBI:58210"/>
        <dbReference type="ChEBI" id="CHEBI:142491"/>
        <dbReference type="EC" id="1.14.14.1"/>
    </reaction>
</comment>
<protein>
    <recommendedName>
        <fullName evidence="13">Bifunctional cytochrome P450/NADPH--P450 reductase</fullName>
    </recommendedName>
    <domain>
        <recommendedName>
            <fullName evidence="13">Cytochrome P450</fullName>
            <ecNumber evidence="13">1.14.14.1</ecNumber>
        </recommendedName>
    </domain>
    <domain>
        <recommendedName>
            <fullName evidence="13">NADPH--cytochrome P450 reductase</fullName>
            <ecNumber evidence="13">1.6.2.4</ecNumber>
        </recommendedName>
    </domain>
</protein>
<dbReference type="Gene3D" id="3.40.50.80">
    <property type="entry name" value="Nucleotide-binding domain of ferredoxin-NADP reductase (FNR) module"/>
    <property type="match status" value="1"/>
</dbReference>
<dbReference type="InterPro" id="IPR008254">
    <property type="entry name" value="Flavodoxin/NO_synth"/>
</dbReference>
<evidence type="ECO:0000259" key="16">
    <source>
        <dbReference type="PROSITE" id="PS51384"/>
    </source>
</evidence>
<dbReference type="GO" id="GO:0010181">
    <property type="term" value="F:FMN binding"/>
    <property type="evidence" value="ECO:0007669"/>
    <property type="project" value="UniProtKB-UniRule"/>
</dbReference>
<dbReference type="GO" id="GO:0005506">
    <property type="term" value="F:iron ion binding"/>
    <property type="evidence" value="ECO:0007669"/>
    <property type="project" value="UniProtKB-UniRule"/>
</dbReference>
<evidence type="ECO:0000256" key="11">
    <source>
        <dbReference type="ARBA" id="ARBA00023033"/>
    </source>
</evidence>
<proteinExistence type="inferred from homology"/>
<reference evidence="18" key="1">
    <citation type="submission" date="2009-09" db="EMBL/GenBank/DDBJ databases">
        <title>The complete genome of Nakamurella multipartita DSM 44233.</title>
        <authorList>
            <consortium name="US DOE Joint Genome Institute (JGI-PGF)"/>
            <person name="Lucas S."/>
            <person name="Copeland A."/>
            <person name="Lapidus A."/>
            <person name="Glavina del Rio T."/>
            <person name="Dalin E."/>
            <person name="Tice H."/>
            <person name="Bruce D."/>
            <person name="Goodwin L."/>
            <person name="Pitluck S."/>
            <person name="Kyrpides N."/>
            <person name="Mavromatis K."/>
            <person name="Ivanova N."/>
            <person name="Ovchinnikova G."/>
            <person name="Sims D."/>
            <person name="Meincke L."/>
            <person name="Brettin T."/>
            <person name="Detter J.C."/>
            <person name="Han C."/>
            <person name="Larimer F."/>
            <person name="Land M."/>
            <person name="Hauser L."/>
            <person name="Markowitz V."/>
            <person name="Cheng J.-F."/>
            <person name="Hugenholtz P."/>
            <person name="Woyke T."/>
            <person name="Wu D."/>
            <person name="Klenk H.-P."/>
            <person name="Eisen J.A."/>
        </authorList>
    </citation>
    <scope>NUCLEOTIDE SEQUENCE [LARGE SCALE GENOMIC DNA]</scope>
    <source>
        <strain evidence="18">ATCC 700099 / DSM 44233 / CIP 104796 / JCM 9543 / NBRC 105858 / Y-104</strain>
    </source>
</reference>
<keyword evidence="11 13" id="KW-0503">Monooxygenase</keyword>
<dbReference type="RefSeq" id="WP_015750187.1">
    <property type="nucleotide sequence ID" value="NC_013235.1"/>
</dbReference>
<evidence type="ECO:0000256" key="1">
    <source>
        <dbReference type="ARBA" id="ARBA00010018"/>
    </source>
</evidence>
<dbReference type="EC" id="1.6.2.4" evidence="13"/>
<dbReference type="InParanoid" id="C8XB87"/>
<dbReference type="Proteomes" id="UP000002218">
    <property type="component" value="Chromosome"/>
</dbReference>
<dbReference type="EMBL" id="CP001737">
    <property type="protein sequence ID" value="ACV81379.1"/>
    <property type="molecule type" value="Genomic_DNA"/>
</dbReference>
<dbReference type="PRINTS" id="PR00369">
    <property type="entry name" value="FLAVODOXIN"/>
</dbReference>
<evidence type="ECO:0000256" key="5">
    <source>
        <dbReference type="ARBA" id="ARBA00022643"/>
    </source>
</evidence>
<evidence type="ECO:0000259" key="15">
    <source>
        <dbReference type="PROSITE" id="PS50902"/>
    </source>
</evidence>
<evidence type="ECO:0000256" key="13">
    <source>
        <dbReference type="PIRNR" id="PIRNR000209"/>
    </source>
</evidence>
<dbReference type="HOGENOM" id="CLU_001570_7_0_11"/>
<dbReference type="GO" id="GO:0020037">
    <property type="term" value="F:heme binding"/>
    <property type="evidence" value="ECO:0007669"/>
    <property type="project" value="UniProtKB-UniRule"/>
</dbReference>
<dbReference type="GO" id="GO:0005829">
    <property type="term" value="C:cytosol"/>
    <property type="evidence" value="ECO:0007669"/>
    <property type="project" value="TreeGrafter"/>
</dbReference>
<dbReference type="PIRSF" id="PIRSF000209">
    <property type="entry name" value="Bifunctional_P450_P450R"/>
    <property type="match status" value="1"/>
</dbReference>
<dbReference type="SUPFAM" id="SSF52218">
    <property type="entry name" value="Flavoproteins"/>
    <property type="match status" value="1"/>
</dbReference>
<evidence type="ECO:0000256" key="9">
    <source>
        <dbReference type="ARBA" id="ARBA00023002"/>
    </source>
</evidence>
<dbReference type="InterPro" id="IPR039261">
    <property type="entry name" value="FNR_nucleotide-bd"/>
</dbReference>
<name>C8XB87_NAKMY</name>
<keyword evidence="8 13" id="KW-0521">NADP</keyword>
<dbReference type="STRING" id="479431.Namu_5109"/>
<comment type="cofactor">
    <cofactor evidence="13 14">
        <name>heme</name>
        <dbReference type="ChEBI" id="CHEBI:30413"/>
    </cofactor>
</comment>
<keyword evidence="18" id="KW-1185">Reference proteome</keyword>
<dbReference type="PROSITE" id="PS00086">
    <property type="entry name" value="CYTOCHROME_P450"/>
    <property type="match status" value="1"/>
</dbReference>
<keyword evidence="6 13" id="KW-0479">Metal-binding</keyword>
<comment type="catalytic activity">
    <reaction evidence="12 13">
        <text>2 oxidized [cytochrome P450] + NADPH = 2 reduced [cytochrome P450] + NADP(+) + H(+)</text>
        <dbReference type="Rhea" id="RHEA:24040"/>
        <dbReference type="Rhea" id="RHEA-COMP:14627"/>
        <dbReference type="Rhea" id="RHEA-COMP:14628"/>
        <dbReference type="ChEBI" id="CHEBI:15378"/>
        <dbReference type="ChEBI" id="CHEBI:55376"/>
        <dbReference type="ChEBI" id="CHEBI:57783"/>
        <dbReference type="ChEBI" id="CHEBI:58349"/>
        <dbReference type="ChEBI" id="CHEBI:60344"/>
        <dbReference type="EC" id="1.6.2.4"/>
    </reaction>
</comment>
<dbReference type="CDD" id="cd06206">
    <property type="entry name" value="bifunctional_CYPOR"/>
    <property type="match status" value="1"/>
</dbReference>
<keyword evidence="10 13" id="KW-0408">Iron</keyword>
<keyword evidence="4 13" id="KW-0285">Flavoprotein</keyword>
<dbReference type="InterPro" id="IPR036396">
    <property type="entry name" value="Cyt_P450_sf"/>
</dbReference>
<dbReference type="InterPro" id="IPR017927">
    <property type="entry name" value="FAD-bd_FR_type"/>
</dbReference>
<dbReference type="InterPro" id="IPR023173">
    <property type="entry name" value="NADPH_Cyt_P450_Rdtase_alpha"/>
</dbReference>
<keyword evidence="3 13" id="KW-0349">Heme</keyword>
<dbReference type="Pfam" id="PF00067">
    <property type="entry name" value="p450"/>
    <property type="match status" value="1"/>
</dbReference>
<feature type="domain" description="FAD-binding FR-type" evidence="16">
    <location>
        <begin position="679"/>
        <end position="914"/>
    </location>
</feature>
<feature type="domain" description="Flavodoxin-like" evidence="15">
    <location>
        <begin position="498"/>
        <end position="639"/>
    </location>
</feature>
<dbReference type="Gene3D" id="2.40.30.10">
    <property type="entry name" value="Translation factors"/>
    <property type="match status" value="2"/>
</dbReference>
<dbReference type="eggNOG" id="COG0369">
    <property type="taxonomic scope" value="Bacteria"/>
</dbReference>
<dbReference type="PANTHER" id="PTHR19384:SF17">
    <property type="entry name" value="NADPH--CYTOCHROME P450 REDUCTASE"/>
    <property type="match status" value="1"/>
</dbReference>
<evidence type="ECO:0000256" key="12">
    <source>
        <dbReference type="ARBA" id="ARBA00049342"/>
    </source>
</evidence>
<dbReference type="InterPro" id="IPR001128">
    <property type="entry name" value="Cyt_P450"/>
</dbReference>
<evidence type="ECO:0000256" key="2">
    <source>
        <dbReference type="ARBA" id="ARBA00022448"/>
    </source>
</evidence>
<dbReference type="Gene3D" id="1.10.630.10">
    <property type="entry name" value="Cytochrome P450"/>
    <property type="match status" value="1"/>
</dbReference>
<evidence type="ECO:0000256" key="10">
    <source>
        <dbReference type="ARBA" id="ARBA00023004"/>
    </source>
</evidence>
<evidence type="ECO:0000256" key="8">
    <source>
        <dbReference type="ARBA" id="ARBA00022857"/>
    </source>
</evidence>
<dbReference type="KEGG" id="nml:Namu_5109"/>
<feature type="binding site" description="axial binding residue" evidence="14">
    <location>
        <position position="410"/>
    </location>
    <ligand>
        <name>heme</name>
        <dbReference type="ChEBI" id="CHEBI:30413"/>
    </ligand>
    <ligandPart>
        <name>Fe</name>
        <dbReference type="ChEBI" id="CHEBI:18248"/>
    </ligandPart>
</feature>
<dbReference type="InterPro" id="IPR003097">
    <property type="entry name" value="CysJ-like_FAD-binding"/>
</dbReference>
<dbReference type="GO" id="GO:0050660">
    <property type="term" value="F:flavin adenine dinucleotide binding"/>
    <property type="evidence" value="ECO:0007669"/>
    <property type="project" value="TreeGrafter"/>
</dbReference>
<dbReference type="AlphaFoldDB" id="C8XB87"/>
<dbReference type="Gene3D" id="3.40.50.360">
    <property type="match status" value="1"/>
</dbReference>
<dbReference type="Pfam" id="PF00175">
    <property type="entry name" value="NAD_binding_1"/>
    <property type="match status" value="1"/>
</dbReference>
<dbReference type="SUPFAM" id="SSF48264">
    <property type="entry name" value="Cytochrome P450"/>
    <property type="match status" value="1"/>
</dbReference>
<dbReference type="SUPFAM" id="SSF52343">
    <property type="entry name" value="Ferredoxin reductase-like, C-terminal NADP-linked domain"/>
    <property type="match status" value="1"/>
</dbReference>
<evidence type="ECO:0000313" key="18">
    <source>
        <dbReference type="Proteomes" id="UP000002218"/>
    </source>
</evidence>
<evidence type="ECO:0000256" key="7">
    <source>
        <dbReference type="ARBA" id="ARBA00022827"/>
    </source>
</evidence>
<evidence type="ECO:0000313" key="17">
    <source>
        <dbReference type="EMBL" id="ACV81379.1"/>
    </source>
</evidence>
<comment type="similarity">
    <text evidence="1 13">In the N-terminal section; belongs to the cytochrome P450 family.</text>
</comment>
<dbReference type="PANTHER" id="PTHR19384">
    <property type="entry name" value="NITRIC OXIDE SYNTHASE-RELATED"/>
    <property type="match status" value="1"/>
</dbReference>
<organism evidence="17 18">
    <name type="scientific">Nakamurella multipartita (strain ATCC 700099 / DSM 44233 / CIP 104796 / JCM 9543 / NBRC 105858 / Y-104)</name>
    <name type="common">Microsphaera multipartita</name>
    <dbReference type="NCBI Taxonomy" id="479431"/>
    <lineage>
        <taxon>Bacteria</taxon>
        <taxon>Bacillati</taxon>
        <taxon>Actinomycetota</taxon>
        <taxon>Actinomycetes</taxon>
        <taxon>Nakamurellales</taxon>
        <taxon>Nakamurellaceae</taxon>
        <taxon>Nakamurella</taxon>
    </lineage>
</organism>
<dbReference type="Pfam" id="PF00258">
    <property type="entry name" value="Flavodoxin_1"/>
    <property type="match status" value="1"/>
</dbReference>
<dbReference type="PROSITE" id="PS50902">
    <property type="entry name" value="FLAVODOXIN_LIKE"/>
    <property type="match status" value="1"/>
</dbReference>
<keyword evidence="2 13" id="KW-0813">Transport</keyword>
<accession>C8XB87</accession>
<dbReference type="InterPro" id="IPR001094">
    <property type="entry name" value="Flavdoxin-like"/>
</dbReference>
<dbReference type="Gene3D" id="1.20.990.10">
    <property type="entry name" value="NADPH-cytochrome p450 Reductase, Chain A, domain 3"/>
    <property type="match status" value="1"/>
</dbReference>
<dbReference type="InterPro" id="IPR023206">
    <property type="entry name" value="Bifunctional_P450_P450_red"/>
</dbReference>
<keyword evidence="5 13" id="KW-0288">FMN</keyword>
<dbReference type="Pfam" id="PF00667">
    <property type="entry name" value="FAD_binding_1"/>
    <property type="match status" value="1"/>
</dbReference>
<dbReference type="InterPro" id="IPR017938">
    <property type="entry name" value="Riboflavin_synthase-like_b-brl"/>
</dbReference>